<dbReference type="Proteomes" id="UP000809789">
    <property type="component" value="Unassembled WGS sequence"/>
</dbReference>
<evidence type="ECO:0000313" key="2">
    <source>
        <dbReference type="EMBL" id="KAG8625219.1"/>
    </source>
</evidence>
<dbReference type="OrthoDB" id="3945870at2759"/>
<feature type="compositionally biased region" description="Polar residues" evidence="1">
    <location>
        <begin position="427"/>
        <end position="438"/>
    </location>
</feature>
<proteinExistence type="predicted"/>
<sequence length="438" mass="47951">MWLFTLRNFPLLTSYTPRKGCRSTKPESSESSPASWSALGLLAQSLGFKNGGIISLVDADPVRKIVQSLFSRLGHDSTQQHVEADQVAEILRGLHRKATTTPDVALTDDAVLGNDHRCGRPFADDFEHCQPILFLPLLSTAPISSGADITSIYALLDNLKAFLGCDPTKLMAESAQHSPYQPDPSTEMPGFTWTDVPESTRQSRSPTTAPGSDSGRGQAEGINTFVHQLRRDISEDPISPGSIYSIPASYAGVPNQTSETAEASTSRNEAEELLFKNLSDRTLSSADINKIKELCSALDDHNLKTIVLPLLNGFHSDKCLLFLFKESTYGILPYQPHLSSRIKVFCQEVSGVGLFADKLRVLTSLEPLYVEEVWERRKVLVIGEKSVVNNVKGRALPFMGPPQTAQMSGKKRRSQEPGSPEKKPRSHSSGQKVSKSTS</sequence>
<gene>
    <name evidence="2" type="ORF">KVT40_006970</name>
</gene>
<comment type="caution">
    <text evidence="2">The sequence shown here is derived from an EMBL/GenBank/DDBJ whole genome shotgun (WGS) entry which is preliminary data.</text>
</comment>
<dbReference type="EMBL" id="JAESVG020000008">
    <property type="protein sequence ID" value="KAG8625219.1"/>
    <property type="molecule type" value="Genomic_DNA"/>
</dbReference>
<accession>A0A8K0KWI2</accession>
<reference evidence="2" key="1">
    <citation type="submission" date="2021-07" db="EMBL/GenBank/DDBJ databases">
        <title>Elsinoe batatas strain:CRI-CJ2 Genome sequencing and assembly.</title>
        <authorList>
            <person name="Huang L."/>
        </authorList>
    </citation>
    <scope>NUCLEOTIDE SEQUENCE</scope>
    <source>
        <strain evidence="2">CRI-CJ2</strain>
    </source>
</reference>
<dbReference type="AlphaFoldDB" id="A0A8K0KWI2"/>
<dbReference type="Pfam" id="PF12520">
    <property type="entry name" value="DUF3723"/>
    <property type="match status" value="1"/>
</dbReference>
<keyword evidence="3" id="KW-1185">Reference proteome</keyword>
<feature type="region of interest" description="Disordered" evidence="1">
    <location>
        <begin position="174"/>
        <end position="219"/>
    </location>
</feature>
<name>A0A8K0KWI2_9PEZI</name>
<feature type="compositionally biased region" description="Polar residues" evidence="1">
    <location>
        <begin position="197"/>
        <end position="211"/>
    </location>
</feature>
<protein>
    <submittedName>
        <fullName evidence="2">Uncharacterized protein</fullName>
    </submittedName>
</protein>
<evidence type="ECO:0000256" key="1">
    <source>
        <dbReference type="SAM" id="MobiDB-lite"/>
    </source>
</evidence>
<dbReference type="InterPro" id="IPR022198">
    <property type="entry name" value="DUF3723"/>
</dbReference>
<feature type="region of interest" description="Disordered" evidence="1">
    <location>
        <begin position="395"/>
        <end position="438"/>
    </location>
</feature>
<organism evidence="2 3">
    <name type="scientific">Elsinoe batatas</name>
    <dbReference type="NCBI Taxonomy" id="2601811"/>
    <lineage>
        <taxon>Eukaryota</taxon>
        <taxon>Fungi</taxon>
        <taxon>Dikarya</taxon>
        <taxon>Ascomycota</taxon>
        <taxon>Pezizomycotina</taxon>
        <taxon>Dothideomycetes</taxon>
        <taxon>Dothideomycetidae</taxon>
        <taxon>Myriangiales</taxon>
        <taxon>Elsinoaceae</taxon>
        <taxon>Elsinoe</taxon>
    </lineage>
</organism>
<evidence type="ECO:0000313" key="3">
    <source>
        <dbReference type="Proteomes" id="UP000809789"/>
    </source>
</evidence>